<evidence type="ECO:0000313" key="1">
    <source>
        <dbReference type="EMBL" id="JAI02400.1"/>
    </source>
</evidence>
<accession>A0A0E9XIC1</accession>
<name>A0A0E9XIC1_ANGAN</name>
<reference evidence="1" key="1">
    <citation type="submission" date="2014-11" db="EMBL/GenBank/DDBJ databases">
        <authorList>
            <person name="Amaro Gonzalez C."/>
        </authorList>
    </citation>
    <scope>NUCLEOTIDE SEQUENCE</scope>
</reference>
<proteinExistence type="predicted"/>
<dbReference type="EMBL" id="GBXM01006178">
    <property type="protein sequence ID" value="JAI02400.1"/>
    <property type="molecule type" value="Transcribed_RNA"/>
</dbReference>
<sequence>MVTITPRFGPLGINHGTTPPTINQNIVHTAIDMAKVDSAIFPRIFYVQIVVFKTLRQLRT</sequence>
<organism evidence="1">
    <name type="scientific">Anguilla anguilla</name>
    <name type="common">European freshwater eel</name>
    <name type="synonym">Muraena anguilla</name>
    <dbReference type="NCBI Taxonomy" id="7936"/>
    <lineage>
        <taxon>Eukaryota</taxon>
        <taxon>Metazoa</taxon>
        <taxon>Chordata</taxon>
        <taxon>Craniata</taxon>
        <taxon>Vertebrata</taxon>
        <taxon>Euteleostomi</taxon>
        <taxon>Actinopterygii</taxon>
        <taxon>Neopterygii</taxon>
        <taxon>Teleostei</taxon>
        <taxon>Anguilliformes</taxon>
        <taxon>Anguillidae</taxon>
        <taxon>Anguilla</taxon>
    </lineage>
</organism>
<reference evidence="1" key="2">
    <citation type="journal article" date="2015" name="Fish Shellfish Immunol.">
        <title>Early steps in the European eel (Anguilla anguilla)-Vibrio vulnificus interaction in the gills: Role of the RtxA13 toxin.</title>
        <authorList>
            <person name="Callol A."/>
            <person name="Pajuelo D."/>
            <person name="Ebbesson L."/>
            <person name="Teles M."/>
            <person name="MacKenzie S."/>
            <person name="Amaro C."/>
        </authorList>
    </citation>
    <scope>NUCLEOTIDE SEQUENCE</scope>
</reference>
<protein>
    <submittedName>
        <fullName evidence="1">Uncharacterized protein</fullName>
    </submittedName>
</protein>
<dbReference type="AlphaFoldDB" id="A0A0E9XIC1"/>